<dbReference type="AlphaFoldDB" id="A0A1S9RRJ8"/>
<keyword evidence="12" id="KW-0732">Signal</keyword>
<feature type="signal peptide" evidence="12">
    <location>
        <begin position="1"/>
        <end position="17"/>
    </location>
</feature>
<protein>
    <recommendedName>
        <fullName evidence="11">Mannosyltransferase</fullName>
        <ecNumber evidence="11">2.4.1.-</ecNumber>
    </recommendedName>
</protein>
<feature type="chain" id="PRO_5012571801" description="Mannosyltransferase" evidence="12">
    <location>
        <begin position="18"/>
        <end position="626"/>
    </location>
</feature>
<dbReference type="EMBL" id="LJBN01000123">
    <property type="protein sequence ID" value="OOQ87638.1"/>
    <property type="molecule type" value="Genomic_DNA"/>
</dbReference>
<dbReference type="GO" id="GO:0006506">
    <property type="term" value="P:GPI anchor biosynthetic process"/>
    <property type="evidence" value="ECO:0007669"/>
    <property type="project" value="UniProtKB-KW"/>
</dbReference>
<evidence type="ECO:0000256" key="10">
    <source>
        <dbReference type="ARBA" id="ARBA00038466"/>
    </source>
</evidence>
<organism evidence="13 14">
    <name type="scientific">Penicillium brasilianum</name>
    <dbReference type="NCBI Taxonomy" id="104259"/>
    <lineage>
        <taxon>Eukaryota</taxon>
        <taxon>Fungi</taxon>
        <taxon>Dikarya</taxon>
        <taxon>Ascomycota</taxon>
        <taxon>Pezizomycotina</taxon>
        <taxon>Eurotiomycetes</taxon>
        <taxon>Eurotiomycetidae</taxon>
        <taxon>Eurotiales</taxon>
        <taxon>Aspergillaceae</taxon>
        <taxon>Penicillium</taxon>
    </lineage>
</organism>
<keyword evidence="7 11" id="KW-0256">Endoplasmic reticulum</keyword>
<evidence type="ECO:0000256" key="4">
    <source>
        <dbReference type="ARBA" id="ARBA00022676"/>
    </source>
</evidence>
<comment type="similarity">
    <text evidence="10">Belongs to the glycosyltransferase 22 family. PIGZ subfamily.</text>
</comment>
<comment type="pathway">
    <text evidence="2">Glycolipid biosynthesis; glycosylphosphatidylinositol-anchor biosynthesis.</text>
</comment>
<keyword evidence="8 11" id="KW-1133">Transmembrane helix</keyword>
<dbReference type="InterPro" id="IPR005599">
    <property type="entry name" value="GPI_mannosylTrfase"/>
</dbReference>
<evidence type="ECO:0000256" key="5">
    <source>
        <dbReference type="ARBA" id="ARBA00022679"/>
    </source>
</evidence>
<feature type="transmembrane region" description="Helical" evidence="11">
    <location>
        <begin position="209"/>
        <end position="227"/>
    </location>
</feature>
<evidence type="ECO:0000256" key="8">
    <source>
        <dbReference type="ARBA" id="ARBA00022989"/>
    </source>
</evidence>
<evidence type="ECO:0000256" key="11">
    <source>
        <dbReference type="RuleBase" id="RU363075"/>
    </source>
</evidence>
<evidence type="ECO:0000256" key="9">
    <source>
        <dbReference type="ARBA" id="ARBA00023136"/>
    </source>
</evidence>
<evidence type="ECO:0000313" key="13">
    <source>
        <dbReference type="EMBL" id="OOQ87638.1"/>
    </source>
</evidence>
<comment type="caution">
    <text evidence="11">Lacks conserved residue(s) required for the propagation of feature annotation.</text>
</comment>
<dbReference type="PANTHER" id="PTHR22760:SF3">
    <property type="entry name" value="GPI MANNOSYLTRANSFERASE 4"/>
    <property type="match status" value="1"/>
</dbReference>
<keyword evidence="9 11" id="KW-0472">Membrane</keyword>
<name>A0A1S9RRJ8_PENBI</name>
<keyword evidence="4 11" id="KW-0328">Glycosyltransferase</keyword>
<sequence>MWRRTYLLLLLIRVYFALSPSYLHPDENFQGPEVYAGRIFGYPSKLPWEFTVDHPIRSVFPLWPTYEVPMSLLHWFYTEYGSGNPPPQLVYYALRAGMFLLSFVLEDWAIYELVPSPRHRRATVVLVASSYVTWTYQTHTFSNSLETLLVAWGLVLIRRILENKQRSSFFSYAVLSFIAVAGVFNRITFPAFLLIPGLQLLPYFQRKPSSLVAIIGFGALFSSIAIYTDTLFYRPSSTFLSAIRNPIITPLNNLLYNSDTSNLATHGLHPHHQHFTANLLQLLGPVYIVMIFSLFRNFQIPTWLRNARAVSALSATLLLSIFPHQEPRFLIPLRGIVPAQLAMRTIVSTNTVAQGIKTNPDASVFWWKTYSPPQWLLGAENSSTPAITTLDLMGIPGVDLIQRLDQSVPPCGAVSPVYLVAPTSATFLDEYAATGTPRTPDLQLYRLWTYRKHLNLDDLDFGDDGIVPTLARGLRMIWTGKTMAKKDPYVPGGVPKGTWSSKWEHPKHVLTFHFAAQVDSSRFLGDHSPTSARLPVTANQLWEIPLSDKRKTSKKAVCALARISLILRTVTITTSASPDAKFRMKCNGWVNVMHRIRTLGLTNKHSASLQTDHLEESTLTITMAWR</sequence>
<keyword evidence="5 13" id="KW-0808">Transferase</keyword>
<feature type="transmembrane region" description="Helical" evidence="11">
    <location>
        <begin position="275"/>
        <end position="295"/>
    </location>
</feature>
<dbReference type="Proteomes" id="UP000190744">
    <property type="component" value="Unassembled WGS sequence"/>
</dbReference>
<dbReference type="PANTHER" id="PTHR22760">
    <property type="entry name" value="GLYCOSYLTRANSFERASE"/>
    <property type="match status" value="1"/>
</dbReference>
<feature type="transmembrane region" description="Helical" evidence="11">
    <location>
        <begin position="169"/>
        <end position="189"/>
    </location>
</feature>
<evidence type="ECO:0000256" key="7">
    <source>
        <dbReference type="ARBA" id="ARBA00022824"/>
    </source>
</evidence>
<evidence type="ECO:0000256" key="2">
    <source>
        <dbReference type="ARBA" id="ARBA00004687"/>
    </source>
</evidence>
<reference evidence="14" key="1">
    <citation type="submission" date="2015-09" db="EMBL/GenBank/DDBJ databases">
        <authorList>
            <person name="Fill T.P."/>
            <person name="Baretta J.F."/>
            <person name="de Almeida L.G."/>
            <person name="Rocha M."/>
            <person name="de Souza D.H."/>
            <person name="Malavazi I."/>
            <person name="Cerdeira L.T."/>
            <person name="Hong H."/>
            <person name="Samborskyy M."/>
            <person name="de Vasconcelos A.T."/>
            <person name="Leadlay P."/>
            <person name="Rodrigues-Filho E."/>
        </authorList>
    </citation>
    <scope>NUCLEOTIDE SEQUENCE [LARGE SCALE GENOMIC DNA]</scope>
    <source>
        <strain evidence="14">LaBioMMi 136</strain>
    </source>
</reference>
<dbReference type="GO" id="GO:0005789">
    <property type="term" value="C:endoplasmic reticulum membrane"/>
    <property type="evidence" value="ECO:0007669"/>
    <property type="project" value="UniProtKB-SubCell"/>
</dbReference>
<dbReference type="Pfam" id="PF03901">
    <property type="entry name" value="Glyco_transf_22"/>
    <property type="match status" value="1"/>
</dbReference>
<proteinExistence type="inferred from homology"/>
<comment type="caution">
    <text evidence="13">The sequence shown here is derived from an EMBL/GenBank/DDBJ whole genome shotgun (WGS) entry which is preliminary data.</text>
</comment>
<evidence type="ECO:0000256" key="3">
    <source>
        <dbReference type="ARBA" id="ARBA00022502"/>
    </source>
</evidence>
<keyword evidence="6 11" id="KW-0812">Transmembrane</keyword>
<evidence type="ECO:0000256" key="12">
    <source>
        <dbReference type="SAM" id="SignalP"/>
    </source>
</evidence>
<dbReference type="GO" id="GO:0000026">
    <property type="term" value="F:alpha-1,2-mannosyltransferase activity"/>
    <property type="evidence" value="ECO:0007669"/>
    <property type="project" value="TreeGrafter"/>
</dbReference>
<comment type="subcellular location">
    <subcellularLocation>
        <location evidence="1 11">Endoplasmic reticulum membrane</location>
        <topology evidence="1 11">Multi-pass membrane protein</topology>
    </subcellularLocation>
</comment>
<evidence type="ECO:0000313" key="14">
    <source>
        <dbReference type="Proteomes" id="UP000190744"/>
    </source>
</evidence>
<dbReference type="EC" id="2.4.1.-" evidence="11"/>
<evidence type="ECO:0000256" key="6">
    <source>
        <dbReference type="ARBA" id="ARBA00022692"/>
    </source>
</evidence>
<keyword evidence="3" id="KW-0337">GPI-anchor biosynthesis</keyword>
<accession>A0A1S9RRJ8</accession>
<evidence type="ECO:0000256" key="1">
    <source>
        <dbReference type="ARBA" id="ARBA00004477"/>
    </source>
</evidence>
<gene>
    <name evidence="13" type="primary">smp3</name>
    <name evidence="13" type="ORF">PEBR_15912</name>
</gene>